<dbReference type="EMBL" id="JABCQO010000004">
    <property type="protein sequence ID" value="MBF0876649.1"/>
    <property type="molecule type" value="Genomic_DNA"/>
</dbReference>
<evidence type="ECO:0000313" key="2">
    <source>
        <dbReference type="Proteomes" id="UP000630952"/>
    </source>
</evidence>
<keyword evidence="2" id="KW-1185">Reference proteome</keyword>
<comment type="caution">
    <text evidence="1">The sequence shown here is derived from an EMBL/GenBank/DDBJ whole genome shotgun (WGS) entry which is preliminary data.</text>
</comment>
<dbReference type="Pfam" id="PF12100">
    <property type="entry name" value="DUF3576"/>
    <property type="match status" value="1"/>
</dbReference>
<reference evidence="1" key="1">
    <citation type="submission" date="2020-04" db="EMBL/GenBank/DDBJ databases">
        <authorList>
            <person name="Sombolestani A."/>
        </authorList>
    </citation>
    <scope>NUCLEOTIDE SEQUENCE</scope>
    <source>
        <strain evidence="1">LMG 27748</strain>
    </source>
</reference>
<sequence length="180" mass="19529">MARPAGPPMMSRIQLTVLRPFHRPAARLALGCLALSALSACGGGRDPSTLTAPRNHLLGVDRGAEGGADELRGGVNAYLWRGAIDTLSFMPLASADAVGGVILTDWYQPSATQNERFKIAAYVLDRRLRSDALRVSVFRQVLQDGQWEDTPVSATTTSDITTRILTRARQLRAENGERDN</sequence>
<name>A0ABR9YE84_9PROT</name>
<reference evidence="1" key="2">
    <citation type="submission" date="2020-11" db="EMBL/GenBank/DDBJ databases">
        <title>Description of novel Gluconobacter species.</title>
        <authorList>
            <person name="Cleenwerck I."/>
            <person name="Cnockaert M."/>
            <person name="Borremans W."/>
            <person name="Wieme A.D."/>
            <person name="De Vuyst L."/>
            <person name="Vandamme P."/>
        </authorList>
    </citation>
    <scope>NUCLEOTIDE SEQUENCE</scope>
    <source>
        <strain evidence="1">LMG 27748</strain>
    </source>
</reference>
<dbReference type="InterPro" id="IPR021959">
    <property type="entry name" value="DUF3576"/>
</dbReference>
<accession>A0ABR9YE84</accession>
<protein>
    <submittedName>
        <fullName evidence="1">DUF3576 domain-containing protein</fullName>
    </submittedName>
</protein>
<evidence type="ECO:0000313" key="1">
    <source>
        <dbReference type="EMBL" id="MBF0876649.1"/>
    </source>
</evidence>
<organism evidence="1 2">
    <name type="scientific">Gluconobacter cerevisiae</name>
    <dbReference type="NCBI Taxonomy" id="1379734"/>
    <lineage>
        <taxon>Bacteria</taxon>
        <taxon>Pseudomonadati</taxon>
        <taxon>Pseudomonadota</taxon>
        <taxon>Alphaproteobacteria</taxon>
        <taxon>Acetobacterales</taxon>
        <taxon>Acetobacteraceae</taxon>
        <taxon>Gluconobacter</taxon>
    </lineage>
</organism>
<proteinExistence type="predicted"/>
<gene>
    <name evidence="1" type="ORF">HKD21_07285</name>
</gene>
<dbReference type="Proteomes" id="UP000630952">
    <property type="component" value="Unassembled WGS sequence"/>
</dbReference>